<comment type="caution">
    <text evidence="1">The sequence shown here is derived from an EMBL/GenBank/DDBJ whole genome shotgun (WGS) entry which is preliminary data.</text>
</comment>
<reference evidence="1 2" key="1">
    <citation type="submission" date="2021-03" db="EMBL/GenBank/DDBJ databases">
        <title>Genomic Encyclopedia of Type Strains, Phase III (KMG-III): the genomes of soil and plant-associated and newly described type strains.</title>
        <authorList>
            <person name="Whitman W."/>
        </authorList>
    </citation>
    <scope>NUCLEOTIDE SEQUENCE [LARGE SCALE GENOMIC DNA]</scope>
    <source>
        <strain evidence="1 2">IMMIB AFH-6</strain>
    </source>
</reference>
<dbReference type="Proteomes" id="UP000781958">
    <property type="component" value="Unassembled WGS sequence"/>
</dbReference>
<accession>A0ABS4SRV4</accession>
<evidence type="ECO:0000313" key="2">
    <source>
        <dbReference type="Proteomes" id="UP000781958"/>
    </source>
</evidence>
<dbReference type="RefSeq" id="WP_209768108.1">
    <property type="nucleotide sequence ID" value="NZ_JAGINP010000014.1"/>
</dbReference>
<proteinExistence type="predicted"/>
<gene>
    <name evidence="1" type="ORF">J2851_003901</name>
</gene>
<protein>
    <recommendedName>
        <fullName evidence="3">Restriction endonuclease BglII</fullName>
    </recommendedName>
</protein>
<dbReference type="EMBL" id="JAGINP010000014">
    <property type="protein sequence ID" value="MBP2294115.1"/>
    <property type="molecule type" value="Genomic_DNA"/>
</dbReference>
<organism evidence="1 2">
    <name type="scientific">Azospirillum rugosum</name>
    <dbReference type="NCBI Taxonomy" id="416170"/>
    <lineage>
        <taxon>Bacteria</taxon>
        <taxon>Pseudomonadati</taxon>
        <taxon>Pseudomonadota</taxon>
        <taxon>Alphaproteobacteria</taxon>
        <taxon>Rhodospirillales</taxon>
        <taxon>Azospirillaceae</taxon>
        <taxon>Azospirillum</taxon>
    </lineage>
</organism>
<evidence type="ECO:0000313" key="1">
    <source>
        <dbReference type="EMBL" id="MBP2294115.1"/>
    </source>
</evidence>
<name>A0ABS4SRV4_9PROT</name>
<keyword evidence="2" id="KW-1185">Reference proteome</keyword>
<evidence type="ECO:0008006" key="3">
    <source>
        <dbReference type="Google" id="ProtNLM"/>
    </source>
</evidence>
<sequence length="228" mass="25604">MRSVACSKRVQFLRPVLKTFLANLERYAEAQGWEDFAHAYNEQATLSLLAAAFWQSDLIAIEEYTNWKGRGQDASQGRGDLWARCPKTDNEIVIEAKQQKTELGTHDKTIRGALDAAATDAFRNRDAALRAGLTFFTPEVRTGTGRDAVIDLFDRIRTIALEYGVDALVLWYPEEAMRNPDEARSQKQSYMFPGIIAALRIAAVTGQRPIPNSERLPTTHRFRSVALA</sequence>